<keyword evidence="2" id="KW-0472">Membrane</keyword>
<gene>
    <name evidence="3" type="ORF">A3H02_01525</name>
</gene>
<accession>A0A1G2F444</accession>
<feature type="transmembrane region" description="Helical" evidence="2">
    <location>
        <begin position="57"/>
        <end position="80"/>
    </location>
</feature>
<evidence type="ECO:0008006" key="5">
    <source>
        <dbReference type="Google" id="ProtNLM"/>
    </source>
</evidence>
<feature type="compositionally biased region" description="Basic and acidic residues" evidence="1">
    <location>
        <begin position="1"/>
        <end position="49"/>
    </location>
</feature>
<organism evidence="3 4">
    <name type="scientific">Candidatus Niyogibacteria bacterium RIFCSPLOWO2_12_FULL_41_13</name>
    <dbReference type="NCBI Taxonomy" id="1801726"/>
    <lineage>
        <taxon>Bacteria</taxon>
        <taxon>Candidatus Niyogiibacteriota</taxon>
    </lineage>
</organism>
<protein>
    <recommendedName>
        <fullName evidence="5">DUF11 domain-containing protein</fullName>
    </recommendedName>
</protein>
<evidence type="ECO:0000256" key="1">
    <source>
        <dbReference type="SAM" id="MobiDB-lite"/>
    </source>
</evidence>
<dbReference type="EMBL" id="MHMS01000001">
    <property type="protein sequence ID" value="OGZ32835.1"/>
    <property type="molecule type" value="Genomic_DNA"/>
</dbReference>
<dbReference type="AlphaFoldDB" id="A0A1G2F444"/>
<dbReference type="STRING" id="1801726.A3H02_01525"/>
<evidence type="ECO:0000313" key="3">
    <source>
        <dbReference type="EMBL" id="OGZ32835.1"/>
    </source>
</evidence>
<keyword evidence="2" id="KW-0812">Transmembrane</keyword>
<name>A0A1G2F444_9BACT</name>
<keyword evidence="2" id="KW-1133">Transmembrane helix</keyword>
<evidence type="ECO:0000313" key="4">
    <source>
        <dbReference type="Proteomes" id="UP000176787"/>
    </source>
</evidence>
<feature type="region of interest" description="Disordered" evidence="1">
    <location>
        <begin position="1"/>
        <end position="51"/>
    </location>
</feature>
<dbReference type="Proteomes" id="UP000176787">
    <property type="component" value="Unassembled WGS sequence"/>
</dbReference>
<comment type="caution">
    <text evidence="3">The sequence shown here is derived from an EMBL/GenBank/DDBJ whole genome shotgun (WGS) entry which is preliminary data.</text>
</comment>
<proteinExistence type="predicted"/>
<reference evidence="3 4" key="1">
    <citation type="journal article" date="2016" name="Nat. Commun.">
        <title>Thousands of microbial genomes shed light on interconnected biogeochemical processes in an aquifer system.</title>
        <authorList>
            <person name="Anantharaman K."/>
            <person name="Brown C.T."/>
            <person name="Hug L.A."/>
            <person name="Sharon I."/>
            <person name="Castelle C.J."/>
            <person name="Probst A.J."/>
            <person name="Thomas B.C."/>
            <person name="Singh A."/>
            <person name="Wilkins M.J."/>
            <person name="Karaoz U."/>
            <person name="Brodie E.L."/>
            <person name="Williams K.H."/>
            <person name="Hubbard S.S."/>
            <person name="Banfield J.F."/>
        </authorList>
    </citation>
    <scope>NUCLEOTIDE SEQUENCE [LARGE SCALE GENOMIC DNA]</scope>
</reference>
<sequence length="621" mass="70439">MTELEKLEKRLYKPNEKFKGREKPPELTPSKEKAKSHWKEEESQKEPGKETSPTFPIFRFLIILLVGLILTLAGLFWYLFVKGPSFSPKNIVFELNSPEKAKVGELAKFEIKLSNKNEIPLASTDIVFEYPENAKPIKEETKKTLRERRKIGRMEPNEEIKEIFEAYVFGESGKEYEFKAGIEFRFEGSNIISEKEISGKIKISGSPIGINIEGPEEINSGQAIKLQINYLSSETALFKNLILEAEYPPEFEFKKAEPSPVLQNKRWAIGDLGGDKRNVVIEGILKGNNLEEKYFKIRVGEMVRGEFNVYGESVKKISIKQEFLEAVITTDAKDQIALPGQTVRGEIKYKNNLASGVENVKIELEIFGKALDERSVAASQGYYLGNERKIVWQEGSFRDLKYLESGEEGQVGFQFKLLEKLPVKSSADKNFIVDLKAKIETASPPPDYQEINLASESSLAIKVASALVFSRQGFYYYKDFPPSGPIPPRVGKKTIYTVIFSLANDSNDISGLEIRSFLPNYMIWENKILSGEKGLEYNDKNREIIWKIPRLEAGEGVQTAFQIGLAPSLSQINASPVILGETFLRGQNEFTQQIIEEKKAAMTTELRDDPKLTFNDWRVKE</sequence>
<evidence type="ECO:0000256" key="2">
    <source>
        <dbReference type="SAM" id="Phobius"/>
    </source>
</evidence>